<feature type="compositionally biased region" description="Low complexity" evidence="1">
    <location>
        <begin position="90"/>
        <end position="102"/>
    </location>
</feature>
<evidence type="ECO:0000313" key="4">
    <source>
        <dbReference type="Proteomes" id="UP000234585"/>
    </source>
</evidence>
<dbReference type="PANTHER" id="PTHR11096:SF0">
    <property type="entry name" value="RNA 3'-TERMINAL PHOSPHATE CYCLASE"/>
    <property type="match status" value="1"/>
</dbReference>
<evidence type="ECO:0000256" key="1">
    <source>
        <dbReference type="SAM" id="MobiDB-lite"/>
    </source>
</evidence>
<dbReference type="GeneID" id="36521810"/>
<keyword evidence="4" id="KW-1185">Reference proteome</keyword>
<dbReference type="GO" id="GO:0003963">
    <property type="term" value="F:RNA-3'-phosphate cyclase activity"/>
    <property type="evidence" value="ECO:0007669"/>
    <property type="project" value="TreeGrafter"/>
</dbReference>
<proteinExistence type="predicted"/>
<feature type="region of interest" description="Disordered" evidence="1">
    <location>
        <begin position="89"/>
        <end position="111"/>
    </location>
</feature>
<dbReference type="InterPro" id="IPR013792">
    <property type="entry name" value="RNA3'P_cycl/enolpyr_Trfase_a/b"/>
</dbReference>
<feature type="domain" description="RNA 3'-terminal phosphate cyclase" evidence="2">
    <location>
        <begin position="15"/>
        <end position="84"/>
    </location>
</feature>
<gene>
    <name evidence="3" type="ORF">BDW47DRAFT_114401</name>
</gene>
<dbReference type="GO" id="GO:0005634">
    <property type="term" value="C:nucleus"/>
    <property type="evidence" value="ECO:0007669"/>
    <property type="project" value="TreeGrafter"/>
</dbReference>
<dbReference type="GO" id="GO:0006396">
    <property type="term" value="P:RNA processing"/>
    <property type="evidence" value="ECO:0007669"/>
    <property type="project" value="InterPro"/>
</dbReference>
<dbReference type="RefSeq" id="XP_024667209.1">
    <property type="nucleotide sequence ID" value="XM_024814650.1"/>
</dbReference>
<dbReference type="OrthoDB" id="25029at2759"/>
<dbReference type="AlphaFoldDB" id="A0A2I2EXT6"/>
<reference evidence="3 4" key="1">
    <citation type="submission" date="2017-12" db="EMBL/GenBank/DDBJ databases">
        <authorList>
            <consortium name="DOE Joint Genome Institute"/>
            <person name="Haridas S."/>
            <person name="Kjaerbolling I."/>
            <person name="Vesth T.C."/>
            <person name="Frisvad J.C."/>
            <person name="Nybo J.L."/>
            <person name="Theobald S."/>
            <person name="Kuo A."/>
            <person name="Bowyer P."/>
            <person name="Matsuda Y."/>
            <person name="Mondo S."/>
            <person name="Lyhne E.K."/>
            <person name="Kogle M.E."/>
            <person name="Clum A."/>
            <person name="Lipzen A."/>
            <person name="Salamov A."/>
            <person name="Ngan C.Y."/>
            <person name="Daum C."/>
            <person name="Chiniquy J."/>
            <person name="Barry K."/>
            <person name="LaButti K."/>
            <person name="Simmons B.A."/>
            <person name="Magnuson J.K."/>
            <person name="Mortensen U.H."/>
            <person name="Larsen T.O."/>
            <person name="Grigoriev I.V."/>
            <person name="Baker S.E."/>
            <person name="Andersen M.R."/>
            <person name="Nordberg H.P."/>
            <person name="Cantor M.N."/>
            <person name="Hua S.X."/>
        </authorList>
    </citation>
    <scope>NUCLEOTIDE SEQUENCE [LARGE SCALE GENOMIC DNA]</scope>
    <source>
        <strain evidence="3 4">CBS 102.13</strain>
    </source>
</reference>
<dbReference type="STRING" id="41067.A0A2I2EXT6"/>
<dbReference type="InterPro" id="IPR023797">
    <property type="entry name" value="RNA3'_phos_cyclase_dom"/>
</dbReference>
<dbReference type="InterPro" id="IPR000228">
    <property type="entry name" value="RNA3'_term_phos_cyc"/>
</dbReference>
<dbReference type="Proteomes" id="UP000234585">
    <property type="component" value="Unassembled WGS sequence"/>
</dbReference>
<accession>A0A2I2EXT6</accession>
<evidence type="ECO:0000259" key="2">
    <source>
        <dbReference type="Pfam" id="PF01137"/>
    </source>
</evidence>
<dbReference type="EMBL" id="KZ559220">
    <property type="protein sequence ID" value="PLB33197.1"/>
    <property type="molecule type" value="Genomic_DNA"/>
</dbReference>
<organism evidence="3 4">
    <name type="scientific">Aspergillus candidus</name>
    <dbReference type="NCBI Taxonomy" id="41067"/>
    <lineage>
        <taxon>Eukaryota</taxon>
        <taxon>Fungi</taxon>
        <taxon>Dikarya</taxon>
        <taxon>Ascomycota</taxon>
        <taxon>Pezizomycotina</taxon>
        <taxon>Eurotiomycetes</taxon>
        <taxon>Eurotiomycetidae</taxon>
        <taxon>Eurotiales</taxon>
        <taxon>Aspergillaceae</taxon>
        <taxon>Aspergillus</taxon>
        <taxon>Aspergillus subgen. Circumdati</taxon>
    </lineage>
</organism>
<feature type="region of interest" description="Disordered" evidence="1">
    <location>
        <begin position="242"/>
        <end position="264"/>
    </location>
</feature>
<dbReference type="SUPFAM" id="SSF55205">
    <property type="entry name" value="EPT/RTPC-like"/>
    <property type="match status" value="2"/>
</dbReference>
<sequence>MTKDLPTITIDGRTHEGGGQILRLAAGLSAITGKAITITNIRAGRVPTGLRGSHVEAIKCLEVISSSEAQGVELGSESVVFHPACPAPLSSPSSTTFTSSKPTKSKKPTKVKRKFLPRKNCVKSPSTNPETPVVIGRKPVGANGSSTNLQQITITQKTNGASFLIFQAIYPYLLARARHPISVRIIGGTNTRSAPSLDYVEQVLLPNFAQFGLPPVSVNLRKRGWDTGLFDLGEVTVDVQPLPRVVDDSSDNDSDNDAHGETPLRPVFPEIDLNRYGRGRIKSIQITILAPDGPVLRNAVDGPGFNPDVENMPPRSHIHADKVYTAREYLEYQTYLQIRKRLLLLPNDLFVGSSDIDGGANGFAMGIVTMDTCKSERTYHPSHMYVLVVAEMDNGFRIGVDGTGSGTRLGSTRHTHDTAHVRMGIAKELAETCILDFVDEISMARFDLGGRKPCVDQNMRDQMVVFEALSPAPSSRSLSCVGVEDPRYWSSHTRTAKWVCEKILGSEPE</sequence>
<dbReference type="Gene3D" id="3.65.10.20">
    <property type="entry name" value="RNA 3'-terminal phosphate cyclase domain"/>
    <property type="match status" value="2"/>
</dbReference>
<feature type="domain" description="RNA 3'-terminal phosphate cyclase" evidence="2">
    <location>
        <begin position="150"/>
        <end position="506"/>
    </location>
</feature>
<name>A0A2I2EXT6_ASPCN</name>
<protein>
    <recommendedName>
        <fullName evidence="2">RNA 3'-terminal phosphate cyclase domain-containing protein</fullName>
    </recommendedName>
</protein>
<dbReference type="PANTHER" id="PTHR11096">
    <property type="entry name" value="RNA 3' TERMINAL PHOSPHATE CYCLASE"/>
    <property type="match status" value="1"/>
</dbReference>
<evidence type="ECO:0000313" key="3">
    <source>
        <dbReference type="EMBL" id="PLB33197.1"/>
    </source>
</evidence>
<dbReference type="InterPro" id="IPR037136">
    <property type="entry name" value="RNA3'_phos_cyclase_dom_sf"/>
</dbReference>
<dbReference type="Pfam" id="PF01137">
    <property type="entry name" value="RTC"/>
    <property type="match status" value="2"/>
</dbReference>